<dbReference type="SUPFAM" id="SSF82861">
    <property type="entry name" value="Mechanosensitive channel protein MscS (YggB), transmembrane region"/>
    <property type="match status" value="1"/>
</dbReference>
<evidence type="ECO:0000313" key="10">
    <source>
        <dbReference type="EMBL" id="NMM50520.1"/>
    </source>
</evidence>
<dbReference type="InterPro" id="IPR052702">
    <property type="entry name" value="MscS-like_channel"/>
</dbReference>
<dbReference type="Pfam" id="PF21082">
    <property type="entry name" value="MS_channel_3rd"/>
    <property type="match status" value="1"/>
</dbReference>
<evidence type="ECO:0000256" key="6">
    <source>
        <dbReference type="ARBA" id="ARBA00023136"/>
    </source>
</evidence>
<evidence type="ECO:0000256" key="5">
    <source>
        <dbReference type="ARBA" id="ARBA00022989"/>
    </source>
</evidence>
<feature type="transmembrane region" description="Helical" evidence="7">
    <location>
        <begin position="103"/>
        <end position="123"/>
    </location>
</feature>
<dbReference type="Proteomes" id="UP000559010">
    <property type="component" value="Unassembled WGS sequence"/>
</dbReference>
<keyword evidence="4 7" id="KW-0812">Transmembrane</keyword>
<dbReference type="InterPro" id="IPR011066">
    <property type="entry name" value="MscS_channel_C_sf"/>
</dbReference>
<evidence type="ECO:0000256" key="7">
    <source>
        <dbReference type="SAM" id="Phobius"/>
    </source>
</evidence>
<feature type="domain" description="Mechanosensitive ion channel MscS C-terminal" evidence="9">
    <location>
        <begin position="195"/>
        <end position="279"/>
    </location>
</feature>
<feature type="transmembrane region" description="Helical" evidence="7">
    <location>
        <begin position="76"/>
        <end position="97"/>
    </location>
</feature>
<comment type="caution">
    <text evidence="10">The sequence shown here is derived from an EMBL/GenBank/DDBJ whole genome shotgun (WGS) entry which is preliminary data.</text>
</comment>
<dbReference type="InterPro" id="IPR010920">
    <property type="entry name" value="LSM_dom_sf"/>
</dbReference>
<feature type="transmembrane region" description="Helical" evidence="7">
    <location>
        <begin position="33"/>
        <end position="55"/>
    </location>
</feature>
<dbReference type="SUPFAM" id="SSF82689">
    <property type="entry name" value="Mechanosensitive channel protein MscS (YggB), C-terminal domain"/>
    <property type="match status" value="1"/>
</dbReference>
<dbReference type="InterPro" id="IPR006685">
    <property type="entry name" value="MscS_channel_2nd"/>
</dbReference>
<evidence type="ECO:0000313" key="11">
    <source>
        <dbReference type="Proteomes" id="UP000559010"/>
    </source>
</evidence>
<evidence type="ECO:0000259" key="8">
    <source>
        <dbReference type="Pfam" id="PF00924"/>
    </source>
</evidence>
<dbReference type="EMBL" id="JABBNU010000013">
    <property type="protein sequence ID" value="NMM50520.1"/>
    <property type="molecule type" value="Genomic_DNA"/>
</dbReference>
<dbReference type="Gene3D" id="1.10.287.1260">
    <property type="match status" value="1"/>
</dbReference>
<keyword evidence="6 7" id="KW-0472">Membrane</keyword>
<evidence type="ECO:0000256" key="2">
    <source>
        <dbReference type="ARBA" id="ARBA00008017"/>
    </source>
</evidence>
<keyword evidence="5 7" id="KW-1133">Transmembrane helix</keyword>
<evidence type="ECO:0000256" key="3">
    <source>
        <dbReference type="ARBA" id="ARBA00022475"/>
    </source>
</evidence>
<dbReference type="Gene3D" id="2.30.30.60">
    <property type="match status" value="1"/>
</dbReference>
<dbReference type="Gene3D" id="3.30.70.100">
    <property type="match status" value="1"/>
</dbReference>
<evidence type="ECO:0000256" key="1">
    <source>
        <dbReference type="ARBA" id="ARBA00004651"/>
    </source>
</evidence>
<gene>
    <name evidence="10" type="ORF">HH304_19070</name>
</gene>
<dbReference type="GO" id="GO:0008381">
    <property type="term" value="F:mechanosensitive monoatomic ion channel activity"/>
    <property type="evidence" value="ECO:0007669"/>
    <property type="project" value="UniProtKB-ARBA"/>
</dbReference>
<evidence type="ECO:0000256" key="4">
    <source>
        <dbReference type="ARBA" id="ARBA00022692"/>
    </source>
</evidence>
<dbReference type="PANTHER" id="PTHR30347">
    <property type="entry name" value="POTASSIUM CHANNEL RELATED"/>
    <property type="match status" value="1"/>
</dbReference>
<name>A0A848J7Q5_9BACT</name>
<feature type="domain" description="Mechanosensitive ion channel MscS" evidence="8">
    <location>
        <begin position="121"/>
        <end position="188"/>
    </location>
</feature>
<dbReference type="InterPro" id="IPR049278">
    <property type="entry name" value="MS_channel_C"/>
</dbReference>
<dbReference type="GO" id="GO:0005886">
    <property type="term" value="C:plasma membrane"/>
    <property type="evidence" value="ECO:0007669"/>
    <property type="project" value="UniProtKB-SubCell"/>
</dbReference>
<reference evidence="10 11" key="1">
    <citation type="submission" date="2020-04" db="EMBL/GenBank/DDBJ databases">
        <title>Flammeovirgaceae bacterium KN852 isolated from deep sea.</title>
        <authorList>
            <person name="Zhang D.-C."/>
        </authorList>
    </citation>
    <scope>NUCLEOTIDE SEQUENCE [LARGE SCALE GENOMIC DNA]</scope>
    <source>
        <strain evidence="10 11">KN852</strain>
    </source>
</reference>
<organism evidence="10 11">
    <name type="scientific">Marinigracilibium pacificum</name>
    <dbReference type="NCBI Taxonomy" id="2729599"/>
    <lineage>
        <taxon>Bacteria</taxon>
        <taxon>Pseudomonadati</taxon>
        <taxon>Bacteroidota</taxon>
        <taxon>Cytophagia</taxon>
        <taxon>Cytophagales</taxon>
        <taxon>Flammeovirgaceae</taxon>
        <taxon>Marinigracilibium</taxon>
    </lineage>
</organism>
<dbReference type="AlphaFoldDB" id="A0A848J7Q5"/>
<dbReference type="PANTHER" id="PTHR30347:SF1">
    <property type="entry name" value="MECHANOSENSITIVE CHANNEL MSCK"/>
    <property type="match status" value="1"/>
</dbReference>
<dbReference type="SUPFAM" id="SSF50182">
    <property type="entry name" value="Sm-like ribonucleoproteins"/>
    <property type="match status" value="1"/>
</dbReference>
<dbReference type="Pfam" id="PF00924">
    <property type="entry name" value="MS_channel_2nd"/>
    <property type="match status" value="1"/>
</dbReference>
<protein>
    <submittedName>
        <fullName evidence="10">Mechanosensitive ion channel</fullName>
    </submittedName>
</protein>
<keyword evidence="3" id="KW-1003">Cell membrane</keyword>
<sequence length="302" mass="34440">MTFNEILEKLKDFFQPLIDVLSYTIFSLGKTDFTVITILSLIFSFVALVYIANLIRSLLVNKLMARYNIEYGIRQTYGYIFRLFILLLGTLIILNSFGINFTTLGIVVGALGVGIGFGLQTIVDNIVSGMIILFDQPIKVGDRVQVGDIIGDIIKIGGRATTIRTNDNIIVIVPNSEFISKMVINWSHNDRRIRIKVPLGVSYKEDPDRVKQIVLEEANKNENVLSNPEPFLLFTDYGSSSIDFTLLVWSTKYVDRPAFLQSELYYAIFRRFKEENIEIPFPQRDINFRNELTIKKDGEQAN</sequence>
<comment type="similarity">
    <text evidence="2">Belongs to the MscS (TC 1.A.23) family.</text>
</comment>
<proteinExistence type="inferred from homology"/>
<dbReference type="InterPro" id="IPR023408">
    <property type="entry name" value="MscS_beta-dom_sf"/>
</dbReference>
<evidence type="ECO:0000259" key="9">
    <source>
        <dbReference type="Pfam" id="PF21082"/>
    </source>
</evidence>
<comment type="subcellular location">
    <subcellularLocation>
        <location evidence="1">Cell membrane</location>
        <topology evidence="1">Multi-pass membrane protein</topology>
    </subcellularLocation>
</comment>
<keyword evidence="11" id="KW-1185">Reference proteome</keyword>
<accession>A0A848J7Q5</accession>
<dbReference type="InterPro" id="IPR011014">
    <property type="entry name" value="MscS_channel_TM-2"/>
</dbReference>